<evidence type="ECO:0000313" key="3">
    <source>
        <dbReference type="Proteomes" id="UP000286985"/>
    </source>
</evidence>
<comment type="caution">
    <text evidence="2">The sequence shown here is derived from an EMBL/GenBank/DDBJ whole genome shotgun (WGS) entry which is preliminary data.</text>
</comment>
<feature type="domain" description="AB hydrolase-1" evidence="1">
    <location>
        <begin position="42"/>
        <end position="166"/>
    </location>
</feature>
<dbReference type="Gene3D" id="3.40.50.1820">
    <property type="entry name" value="alpha/beta hydrolase"/>
    <property type="match status" value="1"/>
</dbReference>
<dbReference type="SUPFAM" id="SSF53474">
    <property type="entry name" value="alpha/beta-Hydrolases"/>
    <property type="match status" value="1"/>
</dbReference>
<accession>A0A432XLS2</accession>
<reference evidence="3" key="1">
    <citation type="journal article" date="2018" name="Front. Microbiol.">
        <title>Genome-Based Analysis Reveals the Taxonomy and Diversity of the Family Idiomarinaceae.</title>
        <authorList>
            <person name="Liu Y."/>
            <person name="Lai Q."/>
            <person name="Shao Z."/>
        </authorList>
    </citation>
    <scope>NUCLEOTIDE SEQUENCE [LARGE SCALE GENOMIC DNA]</scope>
    <source>
        <strain evidence="3">908033</strain>
    </source>
</reference>
<dbReference type="GO" id="GO:0016787">
    <property type="term" value="F:hydrolase activity"/>
    <property type="evidence" value="ECO:0007669"/>
    <property type="project" value="UniProtKB-KW"/>
</dbReference>
<dbReference type="InterPro" id="IPR029058">
    <property type="entry name" value="AB_hydrolase_fold"/>
</dbReference>
<dbReference type="Proteomes" id="UP000286985">
    <property type="component" value="Unassembled WGS sequence"/>
</dbReference>
<organism evidence="2 3">
    <name type="scientific">Pseudidiomarina donghaiensis</name>
    <dbReference type="NCBI Taxonomy" id="519452"/>
    <lineage>
        <taxon>Bacteria</taxon>
        <taxon>Pseudomonadati</taxon>
        <taxon>Pseudomonadota</taxon>
        <taxon>Gammaproteobacteria</taxon>
        <taxon>Alteromonadales</taxon>
        <taxon>Idiomarinaceae</taxon>
        <taxon>Pseudidiomarina</taxon>
    </lineage>
</organism>
<sequence>MKLGWMLLGLVFPVMAFANPSFVKVKGYDLEYEIAGSGHDVVFLEAGGSAGMSDWNPVFERISEHAKVIRYSRVGNGNSTAIKQHFTSRDYADLASTLLTELGIQQPVIFVAHSYGGSVARDFAAAYPEQIKALMMLDPSSEHDVDILRAIDLEKGNEEIAQIKLADMERGMSNQYLDFWSKRPLPDYPQIKDMPVTVITSVKKMENPPNLFFTDRGREMWGELWQKWANAFPQGKSVLTEKSGHFVQVDEPELVVRELLLLMQKAEK</sequence>
<proteinExistence type="predicted"/>
<dbReference type="AlphaFoldDB" id="A0A432XLS2"/>
<name>A0A432XLS2_9GAMM</name>
<dbReference type="InterPro" id="IPR000073">
    <property type="entry name" value="AB_hydrolase_1"/>
</dbReference>
<gene>
    <name evidence="2" type="ORF">CWE24_03960</name>
</gene>
<dbReference type="Pfam" id="PF00561">
    <property type="entry name" value="Abhydrolase_1"/>
    <property type="match status" value="1"/>
</dbReference>
<dbReference type="RefSeq" id="WP_092838161.1">
    <property type="nucleotide sequence ID" value="NZ_FPCF01000001.1"/>
</dbReference>
<dbReference type="PANTHER" id="PTHR43798">
    <property type="entry name" value="MONOACYLGLYCEROL LIPASE"/>
    <property type="match status" value="1"/>
</dbReference>
<evidence type="ECO:0000313" key="2">
    <source>
        <dbReference type="EMBL" id="RUO49648.1"/>
    </source>
</evidence>
<dbReference type="InterPro" id="IPR050266">
    <property type="entry name" value="AB_hydrolase_sf"/>
</dbReference>
<keyword evidence="3" id="KW-1185">Reference proteome</keyword>
<evidence type="ECO:0000259" key="1">
    <source>
        <dbReference type="Pfam" id="PF00561"/>
    </source>
</evidence>
<dbReference type="EMBL" id="PIPU01000001">
    <property type="protein sequence ID" value="RUO49648.1"/>
    <property type="molecule type" value="Genomic_DNA"/>
</dbReference>
<dbReference type="OrthoDB" id="5724113at2"/>
<keyword evidence="2" id="KW-0378">Hydrolase</keyword>
<dbReference type="STRING" id="519452.SAMN04488139_0930"/>
<protein>
    <submittedName>
        <fullName evidence="2">Alpha/beta hydrolase</fullName>
    </submittedName>
</protein>